<dbReference type="EMBL" id="LAZR01025275">
    <property type="protein sequence ID" value="KKL72439.1"/>
    <property type="molecule type" value="Genomic_DNA"/>
</dbReference>
<evidence type="ECO:0000313" key="2">
    <source>
        <dbReference type="EMBL" id="KKL72439.1"/>
    </source>
</evidence>
<reference evidence="2" key="1">
    <citation type="journal article" date="2015" name="Nature">
        <title>Complex archaea that bridge the gap between prokaryotes and eukaryotes.</title>
        <authorList>
            <person name="Spang A."/>
            <person name="Saw J.H."/>
            <person name="Jorgensen S.L."/>
            <person name="Zaremba-Niedzwiedzka K."/>
            <person name="Martijn J."/>
            <person name="Lind A.E."/>
            <person name="van Eijk R."/>
            <person name="Schleper C."/>
            <person name="Guy L."/>
            <person name="Ettema T.J."/>
        </authorList>
    </citation>
    <scope>NUCLEOTIDE SEQUENCE</scope>
</reference>
<name>A0A0F9EER1_9ZZZZ</name>
<organism evidence="2">
    <name type="scientific">marine sediment metagenome</name>
    <dbReference type="NCBI Taxonomy" id="412755"/>
    <lineage>
        <taxon>unclassified sequences</taxon>
        <taxon>metagenomes</taxon>
        <taxon>ecological metagenomes</taxon>
    </lineage>
</organism>
<dbReference type="Pfam" id="PF14216">
    <property type="entry name" value="DUF4326"/>
    <property type="match status" value="1"/>
</dbReference>
<feature type="domain" description="DUF4326" evidence="1">
    <location>
        <begin position="8"/>
        <end position="81"/>
    </location>
</feature>
<gene>
    <name evidence="2" type="ORF">LCGC14_2084930</name>
</gene>
<evidence type="ECO:0000259" key="1">
    <source>
        <dbReference type="Pfam" id="PF14216"/>
    </source>
</evidence>
<comment type="caution">
    <text evidence="2">The sequence shown here is derived from an EMBL/GenBank/DDBJ whole genome shotgun (WGS) entry which is preliminary data.</text>
</comment>
<dbReference type="InterPro" id="IPR025475">
    <property type="entry name" value="DUF4326"/>
</dbReference>
<dbReference type="AlphaFoldDB" id="A0A0F9EER1"/>
<sequence length="86" mass="9703">MPKVLNKRTDTIPPDAVYVGRPSKWGNPFLVRHGSRGKVIALYADWLDGMVFNERLNIDELRGKDLVCWCAPLPCHADILLKLANC</sequence>
<proteinExistence type="predicted"/>
<accession>A0A0F9EER1</accession>
<protein>
    <recommendedName>
        <fullName evidence="1">DUF4326 domain-containing protein</fullName>
    </recommendedName>
</protein>